<dbReference type="Pfam" id="PF00753">
    <property type="entry name" value="Lactamase_B"/>
    <property type="match status" value="1"/>
</dbReference>
<dbReference type="EMBL" id="JACXWA010000054">
    <property type="protein sequence ID" value="MBD3870317.1"/>
    <property type="molecule type" value="Genomic_DNA"/>
</dbReference>
<comment type="caution">
    <text evidence="2">The sequence shown here is derived from an EMBL/GenBank/DDBJ whole genome shotgun (WGS) entry which is preliminary data.</text>
</comment>
<dbReference type="PANTHER" id="PTHR13754">
    <property type="entry name" value="METALLO-BETA-LACTAMASE SUPERFAMILY PROTEIN"/>
    <property type="match status" value="1"/>
</dbReference>
<dbReference type="Gene3D" id="3.60.15.10">
    <property type="entry name" value="Ribonuclease Z/Hydroxyacylglutathione hydrolase-like"/>
    <property type="match status" value="1"/>
</dbReference>
<dbReference type="SUPFAM" id="SSF56281">
    <property type="entry name" value="Metallo-hydrolase/oxidoreductase"/>
    <property type="match status" value="1"/>
</dbReference>
<dbReference type="AlphaFoldDB" id="A0A8J7CEH0"/>
<dbReference type="InterPro" id="IPR041712">
    <property type="entry name" value="DHPS-like_MBL-fold"/>
</dbReference>
<proteinExistence type="predicted"/>
<gene>
    <name evidence="2" type="ORF">IFJ97_03020</name>
</gene>
<dbReference type="CDD" id="cd07713">
    <property type="entry name" value="DHPS-like_MBL-fold"/>
    <property type="match status" value="1"/>
</dbReference>
<accession>A0A8J7CEH0</accession>
<dbReference type="PANTHER" id="PTHR13754:SF13">
    <property type="entry name" value="METALLO-BETA-LACTAMASE SUPERFAMILY PROTEIN (AFU_ORTHOLOGUE AFUA_3G07630)"/>
    <property type="match status" value="1"/>
</dbReference>
<dbReference type="InterPro" id="IPR001279">
    <property type="entry name" value="Metallo-B-lactamas"/>
</dbReference>
<dbReference type="InterPro" id="IPR036866">
    <property type="entry name" value="RibonucZ/Hydroxyglut_hydro"/>
</dbReference>
<protein>
    <submittedName>
        <fullName evidence="2">MBL fold metallo-hydrolase</fullName>
    </submittedName>
</protein>
<reference evidence="2 3" key="1">
    <citation type="submission" date="2020-08" db="EMBL/GenBank/DDBJ databases">
        <title>Acidobacteriota in marine sediments use diverse sulfur dissimilation pathways.</title>
        <authorList>
            <person name="Wasmund K."/>
        </authorList>
    </citation>
    <scope>NUCLEOTIDE SEQUENCE [LARGE SCALE GENOMIC DNA]</scope>
    <source>
        <strain evidence="2">MAG AM3-A</strain>
    </source>
</reference>
<name>A0A8J7CEH0_9BACT</name>
<dbReference type="Proteomes" id="UP000598633">
    <property type="component" value="Unassembled WGS sequence"/>
</dbReference>
<organism evidence="2 3">
    <name type="scientific">Candidatus Sulfomarinibacter kjeldsenii</name>
    <dbReference type="NCBI Taxonomy" id="2885994"/>
    <lineage>
        <taxon>Bacteria</taxon>
        <taxon>Pseudomonadati</taxon>
        <taxon>Acidobacteriota</taxon>
        <taxon>Thermoanaerobaculia</taxon>
        <taxon>Thermoanaerobaculales</taxon>
        <taxon>Candidatus Sulfomarinibacteraceae</taxon>
        <taxon>Candidatus Sulfomarinibacter</taxon>
    </lineage>
</organism>
<evidence type="ECO:0000259" key="1">
    <source>
        <dbReference type="Pfam" id="PF00753"/>
    </source>
</evidence>
<sequence>MKVTALIENNRVEDRDDLCAEFGLSLHVQVNGSKILFDMGSSAAFADNATVLGIDIADVGVAVVSHHHFDHGGGLERFFELNDRALVFLRQGPRVDRYFKAFGVIKRSIGLDLDLLDRFPRRIEYVNDMRVVAPGVYLLTGIGSSHPRPRGNRRLFMDSAGSLVPDPFDHELMMVVHDDDGMVVFSGCSHHGILNLLDAARAQFPHVPIKAVFGGFHLIGLPFYNSMAASHAEVRDIGWQVLEKVDGPVYSGHCTGQRAFGVLAGVMGENLKAFSTGASVEV</sequence>
<evidence type="ECO:0000313" key="3">
    <source>
        <dbReference type="Proteomes" id="UP000598633"/>
    </source>
</evidence>
<dbReference type="GO" id="GO:0016740">
    <property type="term" value="F:transferase activity"/>
    <property type="evidence" value="ECO:0007669"/>
    <property type="project" value="TreeGrafter"/>
</dbReference>
<feature type="domain" description="Metallo-beta-lactamase" evidence="1">
    <location>
        <begin position="28"/>
        <end position="80"/>
    </location>
</feature>
<evidence type="ECO:0000313" key="2">
    <source>
        <dbReference type="EMBL" id="MBD3870317.1"/>
    </source>
</evidence>
<dbReference type="InterPro" id="IPR052926">
    <property type="entry name" value="Metallo-beta-lactamase_dom"/>
</dbReference>